<accession>A0A2U1FL54</accession>
<evidence type="ECO:0000313" key="2">
    <source>
        <dbReference type="EMBL" id="PVZ12945.1"/>
    </source>
</evidence>
<dbReference type="AlphaFoldDB" id="A0A2U1FL54"/>
<organism evidence="2 3">
    <name type="scientific">Actinomycetospora cinnamomea</name>
    <dbReference type="NCBI Taxonomy" id="663609"/>
    <lineage>
        <taxon>Bacteria</taxon>
        <taxon>Bacillati</taxon>
        <taxon>Actinomycetota</taxon>
        <taxon>Actinomycetes</taxon>
        <taxon>Pseudonocardiales</taxon>
        <taxon>Pseudonocardiaceae</taxon>
        <taxon>Actinomycetospora</taxon>
    </lineage>
</organism>
<evidence type="ECO:0000313" key="3">
    <source>
        <dbReference type="Proteomes" id="UP000245639"/>
    </source>
</evidence>
<comment type="caution">
    <text evidence="2">The sequence shown here is derived from an EMBL/GenBank/DDBJ whole genome shotgun (WGS) entry which is preliminary data.</text>
</comment>
<gene>
    <name evidence="2" type="ORF">C8D89_10293</name>
</gene>
<sequence length="52" mass="5612">MSRSSPSHSNGTAEPGGPLHRHVHQATGTAARTVDDVAADLSARRRRVDREH</sequence>
<proteinExistence type="predicted"/>
<protein>
    <submittedName>
        <fullName evidence="2">Uncharacterized protein</fullName>
    </submittedName>
</protein>
<feature type="compositionally biased region" description="Polar residues" evidence="1">
    <location>
        <begin position="1"/>
        <end position="12"/>
    </location>
</feature>
<evidence type="ECO:0000256" key="1">
    <source>
        <dbReference type="SAM" id="MobiDB-lite"/>
    </source>
</evidence>
<dbReference type="EMBL" id="QEKW01000002">
    <property type="protein sequence ID" value="PVZ12945.1"/>
    <property type="molecule type" value="Genomic_DNA"/>
</dbReference>
<dbReference type="Proteomes" id="UP000245639">
    <property type="component" value="Unassembled WGS sequence"/>
</dbReference>
<dbReference type="RefSeq" id="WP_165825559.1">
    <property type="nucleotide sequence ID" value="NZ_QEKW01000002.1"/>
</dbReference>
<feature type="region of interest" description="Disordered" evidence="1">
    <location>
        <begin position="1"/>
        <end position="52"/>
    </location>
</feature>
<reference evidence="2 3" key="1">
    <citation type="submission" date="2018-04" db="EMBL/GenBank/DDBJ databases">
        <title>Genomic Encyclopedia of Type Strains, Phase IV (KMG-IV): sequencing the most valuable type-strain genomes for metagenomic binning, comparative biology and taxonomic classification.</title>
        <authorList>
            <person name="Goeker M."/>
        </authorList>
    </citation>
    <scope>NUCLEOTIDE SEQUENCE [LARGE SCALE GENOMIC DNA]</scope>
    <source>
        <strain evidence="2 3">DSM 45771</strain>
    </source>
</reference>
<keyword evidence="3" id="KW-1185">Reference proteome</keyword>
<name>A0A2U1FL54_9PSEU</name>